<evidence type="ECO:0000313" key="4">
    <source>
        <dbReference type="Proteomes" id="UP000558284"/>
    </source>
</evidence>
<protein>
    <submittedName>
        <fullName evidence="3">YegJ family protein</fullName>
    </submittedName>
</protein>
<dbReference type="Pfam" id="PF10077">
    <property type="entry name" value="DUF2314"/>
    <property type="match status" value="1"/>
</dbReference>
<name>A0A838B500_9HYPH</name>
<keyword evidence="1" id="KW-0732">Signal</keyword>
<sequence>MKHAIRVMLSLILVSSPIAAGAQNSSQGDDKVVNVARDDPDMAAAIAQARASLDQFLSLSDAPPAGTTGYKLKVEVKDGDTSEHFWIIPFHKTASGFAGTLANEPQAVHNVTAGQELEFTRDDISDWGYTRNGRQVGSFTVCVLFKTISKEEADYYRQNYGFDC</sequence>
<evidence type="ECO:0000256" key="1">
    <source>
        <dbReference type="SAM" id="SignalP"/>
    </source>
</evidence>
<feature type="chain" id="PRO_5032828970" evidence="1">
    <location>
        <begin position="23"/>
        <end position="164"/>
    </location>
</feature>
<accession>A0A838B500</accession>
<evidence type="ECO:0000259" key="2">
    <source>
        <dbReference type="Pfam" id="PF10077"/>
    </source>
</evidence>
<comment type="caution">
    <text evidence="3">The sequence shown here is derived from an EMBL/GenBank/DDBJ whole genome shotgun (WGS) entry which is preliminary data.</text>
</comment>
<feature type="domain" description="DUF2314" evidence="2">
    <location>
        <begin position="39"/>
        <end position="163"/>
    </location>
</feature>
<reference evidence="3 4" key="1">
    <citation type="submission" date="2020-07" db="EMBL/GenBank/DDBJ databases">
        <title>Definition of the novel symbiovar canariense within Mesorhizobium novociceri, a new species of genus Mesorhizobium nodulating Cicer canariense in the Caldera de Taburiente National Park (La Palma, Canary Islands).</title>
        <authorList>
            <person name="Leon-Barrios M."/>
            <person name="Perez-Yepez J."/>
            <person name="Flores-Felix J.D."/>
            <person name="Ramirez-Baena M.H."/>
            <person name="Pulido-Suarez L."/>
            <person name="Igual J.M."/>
            <person name="Velazquez E."/>
            <person name="Peix A."/>
        </authorList>
    </citation>
    <scope>NUCLEOTIDE SEQUENCE [LARGE SCALE GENOMIC DNA]</scope>
    <source>
        <strain evidence="3 4">CCANP35</strain>
    </source>
</reference>
<dbReference type="Proteomes" id="UP000558284">
    <property type="component" value="Unassembled WGS sequence"/>
</dbReference>
<gene>
    <name evidence="3" type="ORF">H0241_16800</name>
</gene>
<evidence type="ECO:0000313" key="3">
    <source>
        <dbReference type="EMBL" id="MBA1141908.1"/>
    </source>
</evidence>
<dbReference type="AlphaFoldDB" id="A0A838B500"/>
<dbReference type="RefSeq" id="WP_181058770.1">
    <property type="nucleotide sequence ID" value="NZ_JACDTY010000007.1"/>
</dbReference>
<dbReference type="EMBL" id="JACDTY010000007">
    <property type="protein sequence ID" value="MBA1141908.1"/>
    <property type="molecule type" value="Genomic_DNA"/>
</dbReference>
<feature type="signal peptide" evidence="1">
    <location>
        <begin position="1"/>
        <end position="22"/>
    </location>
</feature>
<organism evidence="3 4">
    <name type="scientific">Mesorhizobium neociceri</name>
    <dbReference type="NCBI Taxonomy" id="1307853"/>
    <lineage>
        <taxon>Bacteria</taxon>
        <taxon>Pseudomonadati</taxon>
        <taxon>Pseudomonadota</taxon>
        <taxon>Alphaproteobacteria</taxon>
        <taxon>Hyphomicrobiales</taxon>
        <taxon>Phyllobacteriaceae</taxon>
        <taxon>Mesorhizobium</taxon>
    </lineage>
</organism>
<proteinExistence type="predicted"/>
<dbReference type="InterPro" id="IPR018756">
    <property type="entry name" value="DUF2314"/>
</dbReference>
<keyword evidence="4" id="KW-1185">Reference proteome</keyword>